<dbReference type="SUPFAM" id="SSF53098">
    <property type="entry name" value="Ribonuclease H-like"/>
    <property type="match status" value="1"/>
</dbReference>
<accession>T0YQG0</accession>
<dbReference type="InterPro" id="IPR047655">
    <property type="entry name" value="Transpos_IS630-like"/>
</dbReference>
<organism evidence="2">
    <name type="scientific">mine drainage metagenome</name>
    <dbReference type="NCBI Taxonomy" id="410659"/>
    <lineage>
        <taxon>unclassified sequences</taxon>
        <taxon>metagenomes</taxon>
        <taxon>ecological metagenomes</taxon>
    </lineage>
</organism>
<sequence>MEEDDPSKHGFAVTMWDTSSLHAHFAAKGMIVSRGTLRRKLLELGGRYVKAVHEYAEADIKKQLAFARKTLKTAKSADDDAVILFEDEMSAGGSLRKGYGWTLDERLVIKAPAYHMKRTNCFGAVSPLTGDIVQSSSVSAKTPAFIRFLDKIVRRFAGKKILLFMDNFRVHSSGRIKRFLKRHPNIEVRFMPPYSPWLNPQEYWWGYLRRKLLNNRFFRSARQMVAAISRFIGSMTAEEVMSVCSL</sequence>
<dbReference type="Pfam" id="PF13358">
    <property type="entry name" value="DDE_3"/>
    <property type="match status" value="1"/>
</dbReference>
<protein>
    <submittedName>
        <fullName evidence="2">ISMsm5, transposase</fullName>
    </submittedName>
</protein>
<reference evidence="2" key="1">
    <citation type="submission" date="2013-08" db="EMBL/GenBank/DDBJ databases">
        <authorList>
            <person name="Mendez C."/>
            <person name="Richter M."/>
            <person name="Ferrer M."/>
            <person name="Sanchez J."/>
        </authorList>
    </citation>
    <scope>NUCLEOTIDE SEQUENCE</scope>
</reference>
<gene>
    <name evidence="2" type="ORF">B2A_12412</name>
</gene>
<dbReference type="InterPro" id="IPR036397">
    <property type="entry name" value="RNaseH_sf"/>
</dbReference>
<dbReference type="Gene3D" id="3.30.420.10">
    <property type="entry name" value="Ribonuclease H-like superfamily/Ribonuclease H"/>
    <property type="match status" value="1"/>
</dbReference>
<dbReference type="GO" id="GO:0003676">
    <property type="term" value="F:nucleic acid binding"/>
    <property type="evidence" value="ECO:0007669"/>
    <property type="project" value="InterPro"/>
</dbReference>
<feature type="non-terminal residue" evidence="2">
    <location>
        <position position="246"/>
    </location>
</feature>
<feature type="domain" description="Tc1-like transposase DDE" evidence="1">
    <location>
        <begin position="83"/>
        <end position="224"/>
    </location>
</feature>
<dbReference type="EMBL" id="AUZZ01008952">
    <property type="protein sequence ID" value="EQD35368.1"/>
    <property type="molecule type" value="Genomic_DNA"/>
</dbReference>
<dbReference type="NCBIfam" id="NF033545">
    <property type="entry name" value="transpos_IS630"/>
    <property type="match status" value="1"/>
</dbReference>
<reference evidence="2" key="2">
    <citation type="journal article" date="2014" name="ISME J.">
        <title>Microbial stratification in low pH oxic and suboxic macroscopic growths along an acid mine drainage.</title>
        <authorList>
            <person name="Mendez-Garcia C."/>
            <person name="Mesa V."/>
            <person name="Sprenger R.R."/>
            <person name="Richter M."/>
            <person name="Diez M.S."/>
            <person name="Solano J."/>
            <person name="Bargiela R."/>
            <person name="Golyshina O.V."/>
            <person name="Manteca A."/>
            <person name="Ramos J.L."/>
            <person name="Gallego J.R."/>
            <person name="Llorente I."/>
            <person name="Martins Dos Santos V.A."/>
            <person name="Jensen O.N."/>
            <person name="Pelaez A.I."/>
            <person name="Sanchez J."/>
            <person name="Ferrer M."/>
        </authorList>
    </citation>
    <scope>NUCLEOTIDE SEQUENCE</scope>
</reference>
<dbReference type="InterPro" id="IPR012337">
    <property type="entry name" value="RNaseH-like_sf"/>
</dbReference>
<evidence type="ECO:0000313" key="2">
    <source>
        <dbReference type="EMBL" id="EQD35368.1"/>
    </source>
</evidence>
<dbReference type="AlphaFoldDB" id="T0YQG0"/>
<dbReference type="InterPro" id="IPR038717">
    <property type="entry name" value="Tc1-like_DDE_dom"/>
</dbReference>
<comment type="caution">
    <text evidence="2">The sequence shown here is derived from an EMBL/GenBank/DDBJ whole genome shotgun (WGS) entry which is preliminary data.</text>
</comment>
<proteinExistence type="predicted"/>
<name>T0YQG0_9ZZZZ</name>
<evidence type="ECO:0000259" key="1">
    <source>
        <dbReference type="Pfam" id="PF13358"/>
    </source>
</evidence>